<accession>A0AAW1DDW3</accession>
<organism evidence="1 2">
    <name type="scientific">Rhynocoris fuscipes</name>
    <dbReference type="NCBI Taxonomy" id="488301"/>
    <lineage>
        <taxon>Eukaryota</taxon>
        <taxon>Metazoa</taxon>
        <taxon>Ecdysozoa</taxon>
        <taxon>Arthropoda</taxon>
        <taxon>Hexapoda</taxon>
        <taxon>Insecta</taxon>
        <taxon>Pterygota</taxon>
        <taxon>Neoptera</taxon>
        <taxon>Paraneoptera</taxon>
        <taxon>Hemiptera</taxon>
        <taxon>Heteroptera</taxon>
        <taxon>Panheteroptera</taxon>
        <taxon>Cimicomorpha</taxon>
        <taxon>Reduviidae</taxon>
        <taxon>Harpactorinae</taxon>
        <taxon>Harpactorini</taxon>
        <taxon>Rhynocoris</taxon>
    </lineage>
</organism>
<gene>
    <name evidence="1" type="ORF">O3M35_008616</name>
</gene>
<reference evidence="1 2" key="1">
    <citation type="submission" date="2022-12" db="EMBL/GenBank/DDBJ databases">
        <title>Chromosome-level genome assembly of true bugs.</title>
        <authorList>
            <person name="Ma L."/>
            <person name="Li H."/>
        </authorList>
    </citation>
    <scope>NUCLEOTIDE SEQUENCE [LARGE SCALE GENOMIC DNA]</scope>
    <source>
        <strain evidence="1">Lab_2022b</strain>
    </source>
</reference>
<name>A0AAW1DDW3_9HEMI</name>
<dbReference type="AlphaFoldDB" id="A0AAW1DDW3"/>
<proteinExistence type="predicted"/>
<dbReference type="Proteomes" id="UP001461498">
    <property type="component" value="Unassembled WGS sequence"/>
</dbReference>
<keyword evidence="2" id="KW-1185">Reference proteome</keyword>
<sequence length="127" mass="14575">MDKAESKAAKSSYGTNPVTTLIQWITRQETLNYQDLKDISQIVVALQTAFKIISDLLVTPLPLRSRIRISKGEQNLKEVANNLITESLLEFSCIFALISEMNEKPIFLGFTYRNVHHLCSTFRRRRS</sequence>
<protein>
    <submittedName>
        <fullName evidence="1">Uncharacterized protein</fullName>
    </submittedName>
</protein>
<dbReference type="Gene3D" id="3.30.540.10">
    <property type="entry name" value="Fructose-1,6-Bisphosphatase, subunit A, domain 1"/>
    <property type="match status" value="1"/>
</dbReference>
<evidence type="ECO:0000313" key="2">
    <source>
        <dbReference type="Proteomes" id="UP001461498"/>
    </source>
</evidence>
<evidence type="ECO:0000313" key="1">
    <source>
        <dbReference type="EMBL" id="KAK9506739.1"/>
    </source>
</evidence>
<dbReference type="EMBL" id="JAPXFL010000005">
    <property type="protein sequence ID" value="KAK9506739.1"/>
    <property type="molecule type" value="Genomic_DNA"/>
</dbReference>
<comment type="caution">
    <text evidence="1">The sequence shown here is derived from an EMBL/GenBank/DDBJ whole genome shotgun (WGS) entry which is preliminary data.</text>
</comment>